<dbReference type="PANTHER" id="PTHR10491">
    <property type="entry name" value="DTDP-4-DEHYDRORHAMNOSE REDUCTASE"/>
    <property type="match status" value="1"/>
</dbReference>
<proteinExistence type="inferred from homology"/>
<dbReference type="Pfam" id="PF04321">
    <property type="entry name" value="RmlD_sub_bind"/>
    <property type="match status" value="1"/>
</dbReference>
<dbReference type="InterPro" id="IPR029903">
    <property type="entry name" value="RmlD-like-bd"/>
</dbReference>
<evidence type="ECO:0000259" key="7">
    <source>
        <dbReference type="Pfam" id="PF04321"/>
    </source>
</evidence>
<evidence type="ECO:0000313" key="8">
    <source>
        <dbReference type="EMBL" id="MFC3915081.1"/>
    </source>
</evidence>
<dbReference type="InterPro" id="IPR036291">
    <property type="entry name" value="NAD(P)-bd_dom_sf"/>
</dbReference>
<evidence type="ECO:0000256" key="4">
    <source>
        <dbReference type="ARBA" id="ARBA00017099"/>
    </source>
</evidence>
<dbReference type="SUPFAM" id="SSF51735">
    <property type="entry name" value="NAD(P)-binding Rossmann-fold domains"/>
    <property type="match status" value="1"/>
</dbReference>
<protein>
    <recommendedName>
        <fullName evidence="4 6">dTDP-4-dehydrorhamnose reductase</fullName>
        <ecNumber evidence="3 6">1.1.1.133</ecNumber>
    </recommendedName>
</protein>
<dbReference type="EMBL" id="JBHSAF010000015">
    <property type="protein sequence ID" value="MFC3915081.1"/>
    <property type="molecule type" value="Genomic_DNA"/>
</dbReference>
<comment type="catalytic activity">
    <reaction evidence="5 6">
        <text>dTDP-beta-L-rhamnose + NADP(+) = dTDP-4-dehydro-beta-L-rhamnose + NADPH + H(+)</text>
        <dbReference type="Rhea" id="RHEA:21796"/>
        <dbReference type="ChEBI" id="CHEBI:15378"/>
        <dbReference type="ChEBI" id="CHEBI:57510"/>
        <dbReference type="ChEBI" id="CHEBI:57783"/>
        <dbReference type="ChEBI" id="CHEBI:58349"/>
        <dbReference type="ChEBI" id="CHEBI:62830"/>
        <dbReference type="EC" id="1.1.1.133"/>
    </reaction>
</comment>
<dbReference type="NCBIfam" id="TIGR01214">
    <property type="entry name" value="rmlD"/>
    <property type="match status" value="1"/>
</dbReference>
<comment type="function">
    <text evidence="6">Catalyzes the reduction of dTDP-6-deoxy-L-lyxo-4-hexulose to yield dTDP-L-rhamnose.</text>
</comment>
<comment type="cofactor">
    <cofactor evidence="6">
        <name>Mg(2+)</name>
        <dbReference type="ChEBI" id="CHEBI:18420"/>
    </cofactor>
    <text evidence="6">Binds 1 Mg(2+) ion per monomer.</text>
</comment>
<evidence type="ECO:0000256" key="1">
    <source>
        <dbReference type="ARBA" id="ARBA00004781"/>
    </source>
</evidence>
<reference evidence="9" key="1">
    <citation type="journal article" date="2019" name="Int. J. Syst. Evol. Microbiol.">
        <title>The Global Catalogue of Microorganisms (GCM) 10K type strain sequencing project: providing services to taxonomists for standard genome sequencing and annotation.</title>
        <authorList>
            <consortium name="The Broad Institute Genomics Platform"/>
            <consortium name="The Broad Institute Genome Sequencing Center for Infectious Disease"/>
            <person name="Wu L."/>
            <person name="Ma J."/>
        </authorList>
    </citation>
    <scope>NUCLEOTIDE SEQUENCE [LARGE SCALE GENOMIC DNA]</scope>
    <source>
        <strain evidence="9">CCUG 54939</strain>
    </source>
</reference>
<evidence type="ECO:0000256" key="2">
    <source>
        <dbReference type="ARBA" id="ARBA00010944"/>
    </source>
</evidence>
<dbReference type="CDD" id="cd05254">
    <property type="entry name" value="dTDP_HR_like_SDR_e"/>
    <property type="match status" value="1"/>
</dbReference>
<evidence type="ECO:0000256" key="6">
    <source>
        <dbReference type="RuleBase" id="RU364082"/>
    </source>
</evidence>
<dbReference type="Proteomes" id="UP001595692">
    <property type="component" value="Unassembled WGS sequence"/>
</dbReference>
<keyword evidence="6 8" id="KW-0560">Oxidoreductase</keyword>
<keyword evidence="6" id="KW-0521">NADP</keyword>
<evidence type="ECO:0000256" key="5">
    <source>
        <dbReference type="ARBA" id="ARBA00048200"/>
    </source>
</evidence>
<dbReference type="EC" id="1.1.1.133" evidence="3 6"/>
<accession>A0ABV8CTH8</accession>
<sequence>MAVKLLITGYKGQVGHCLVAQAEQLGWDILAVDRDELDITDQACVRAQVSAFQPHVIINAAAHTAVDKAESEIGASYAINRDGPAYLAEAAQQVGAIVLHISTDYVFAGDKDGLYVESDAVAPQGVYGASKLAGELAVAEHCSCHLILRTAWVFGEHGNNFVKTMLRLGSQRDVLGVVADQVGGPTYAGDIAAALLTMASQALQPDFNAWGIYHFAGEPHVSWHGFATAIFDASVAQGLLARSPVINPIATTDYPTPAKRPANSRLDCSRIHSIFGIMPSDWQAALQDLQPYMPPA</sequence>
<organism evidence="8 9">
    <name type="scientific">Pseudaeromonas sharmana</name>
    <dbReference type="NCBI Taxonomy" id="328412"/>
    <lineage>
        <taxon>Bacteria</taxon>
        <taxon>Pseudomonadati</taxon>
        <taxon>Pseudomonadota</taxon>
        <taxon>Gammaproteobacteria</taxon>
        <taxon>Aeromonadales</taxon>
        <taxon>Aeromonadaceae</taxon>
        <taxon>Pseudaeromonas</taxon>
    </lineage>
</organism>
<comment type="caution">
    <text evidence="8">The sequence shown here is derived from an EMBL/GenBank/DDBJ whole genome shotgun (WGS) entry which is preliminary data.</text>
</comment>
<gene>
    <name evidence="8" type="primary">rfbD</name>
    <name evidence="8" type="ORF">ACFOSS_16685</name>
</gene>
<dbReference type="GO" id="GO:0008831">
    <property type="term" value="F:dTDP-4-dehydrorhamnose reductase activity"/>
    <property type="evidence" value="ECO:0007669"/>
    <property type="project" value="UniProtKB-EC"/>
</dbReference>
<evidence type="ECO:0000256" key="3">
    <source>
        <dbReference type="ARBA" id="ARBA00012929"/>
    </source>
</evidence>
<dbReference type="RefSeq" id="WP_377154742.1">
    <property type="nucleotide sequence ID" value="NZ_JBHSAF010000015.1"/>
</dbReference>
<comment type="pathway">
    <text evidence="1 6">Carbohydrate biosynthesis; dTDP-L-rhamnose biosynthesis.</text>
</comment>
<feature type="domain" description="RmlD-like substrate binding" evidence="7">
    <location>
        <begin position="4"/>
        <end position="288"/>
    </location>
</feature>
<dbReference type="PANTHER" id="PTHR10491:SF4">
    <property type="entry name" value="METHIONINE ADENOSYLTRANSFERASE 2 SUBUNIT BETA"/>
    <property type="match status" value="1"/>
</dbReference>
<dbReference type="Gene3D" id="3.40.50.720">
    <property type="entry name" value="NAD(P)-binding Rossmann-like Domain"/>
    <property type="match status" value="1"/>
</dbReference>
<dbReference type="InterPro" id="IPR005913">
    <property type="entry name" value="dTDP_dehydrorham_reduct"/>
</dbReference>
<dbReference type="Gene3D" id="3.90.25.10">
    <property type="entry name" value="UDP-galactose 4-epimerase, domain 1"/>
    <property type="match status" value="1"/>
</dbReference>
<comment type="similarity">
    <text evidence="2 6">Belongs to the dTDP-4-dehydrorhamnose reductase family.</text>
</comment>
<name>A0ABV8CTH8_9GAMM</name>
<evidence type="ECO:0000313" key="9">
    <source>
        <dbReference type="Proteomes" id="UP001595692"/>
    </source>
</evidence>
<keyword evidence="9" id="KW-1185">Reference proteome</keyword>